<dbReference type="Pfam" id="PF13489">
    <property type="entry name" value="Methyltransf_23"/>
    <property type="match status" value="1"/>
</dbReference>
<dbReference type="CDD" id="cd02440">
    <property type="entry name" value="AdoMet_MTases"/>
    <property type="match status" value="1"/>
</dbReference>
<feature type="compositionally biased region" description="Basic and acidic residues" evidence="1">
    <location>
        <begin position="1"/>
        <end position="27"/>
    </location>
</feature>
<dbReference type="EMBL" id="JAKEKT020000029">
    <property type="protein sequence ID" value="KAL1643065.1"/>
    <property type="molecule type" value="Genomic_DNA"/>
</dbReference>
<evidence type="ECO:0008006" key="4">
    <source>
        <dbReference type="Google" id="ProtNLM"/>
    </source>
</evidence>
<feature type="region of interest" description="Disordered" evidence="1">
    <location>
        <begin position="1"/>
        <end position="35"/>
    </location>
</feature>
<keyword evidence="3" id="KW-1185">Reference proteome</keyword>
<comment type="caution">
    <text evidence="2">The sequence shown here is derived from an EMBL/GenBank/DDBJ whole genome shotgun (WGS) entry which is preliminary data.</text>
</comment>
<dbReference type="Proteomes" id="UP001521184">
    <property type="component" value="Unassembled WGS sequence"/>
</dbReference>
<reference evidence="2 3" key="1">
    <citation type="journal article" date="2023" name="Plant Dis.">
        <title>First Report of Diplodia intermedia Causing Canker and Dieback Diseases on Apple Trees in Canada.</title>
        <authorList>
            <person name="Ellouze W."/>
            <person name="Ilyukhin E."/>
            <person name="Sulman M."/>
            <person name="Ali S."/>
        </authorList>
    </citation>
    <scope>NUCLEOTIDE SEQUENCE [LARGE SCALE GENOMIC DNA]</scope>
    <source>
        <strain evidence="2 3">M45-28</strain>
    </source>
</reference>
<gene>
    <name evidence="2" type="ORF">SLS58_005034</name>
</gene>
<dbReference type="Gene3D" id="3.40.50.150">
    <property type="entry name" value="Vaccinia Virus protein VP39"/>
    <property type="match status" value="1"/>
</dbReference>
<evidence type="ECO:0000256" key="1">
    <source>
        <dbReference type="SAM" id="MobiDB-lite"/>
    </source>
</evidence>
<dbReference type="InterPro" id="IPR029063">
    <property type="entry name" value="SAM-dependent_MTases_sf"/>
</dbReference>
<evidence type="ECO:0000313" key="2">
    <source>
        <dbReference type="EMBL" id="KAL1643065.1"/>
    </source>
</evidence>
<protein>
    <recommendedName>
        <fullName evidence="4">S-adenosyl-L-methionine-dependent methyltransferase</fullName>
    </recommendedName>
</protein>
<accession>A0ABR3TRM9</accession>
<evidence type="ECO:0000313" key="3">
    <source>
        <dbReference type="Proteomes" id="UP001521184"/>
    </source>
</evidence>
<name>A0ABR3TRM9_9PEZI</name>
<dbReference type="PANTHER" id="PTHR43591">
    <property type="entry name" value="METHYLTRANSFERASE"/>
    <property type="match status" value="1"/>
</dbReference>
<dbReference type="SUPFAM" id="SSF53335">
    <property type="entry name" value="S-adenosyl-L-methionine-dependent methyltransferases"/>
    <property type="match status" value="1"/>
</dbReference>
<proteinExistence type="predicted"/>
<dbReference type="PANTHER" id="PTHR43591:SF24">
    <property type="entry name" value="2-METHOXY-6-POLYPRENYL-1,4-BENZOQUINOL METHYLASE, MITOCHONDRIAL"/>
    <property type="match status" value="1"/>
</dbReference>
<organism evidence="2 3">
    <name type="scientific">Diplodia intermedia</name>
    <dbReference type="NCBI Taxonomy" id="856260"/>
    <lineage>
        <taxon>Eukaryota</taxon>
        <taxon>Fungi</taxon>
        <taxon>Dikarya</taxon>
        <taxon>Ascomycota</taxon>
        <taxon>Pezizomycotina</taxon>
        <taxon>Dothideomycetes</taxon>
        <taxon>Dothideomycetes incertae sedis</taxon>
        <taxon>Botryosphaeriales</taxon>
        <taxon>Botryosphaeriaceae</taxon>
        <taxon>Diplodia</taxon>
    </lineage>
</organism>
<sequence length="273" mass="30506">MLSDRPDAEQAENHSSDESLLGRHLEVDPNPNQKIPAYNLPNDEIEQERLDLQHVMWLMVHHNALHLSPIPPQSTHRVLDVGTGTGAWAIAFAERHPAAHVVGTDLSPVQPAFAPPNCEFLVDNAERDWAFGGGRKKFDFIHARMLCMGMRDWPRFLRQCRDNLAPGGWLELREMTFPWAMVDDDDGAGDGRDSALLRWSEDVRRGAAGAGIDTAACRDFDTHLRALGFVRIRKERPAWPLGGWPRGWKEKLLGGYALRNLETGLAAISTAVV</sequence>